<dbReference type="Pfam" id="PF01943">
    <property type="entry name" value="Polysacc_synt"/>
    <property type="match status" value="1"/>
</dbReference>
<comment type="subcellular location">
    <subcellularLocation>
        <location evidence="1">Cell membrane</location>
        <topology evidence="1">Multi-pass membrane protein</topology>
    </subcellularLocation>
</comment>
<feature type="transmembrane region" description="Helical" evidence="6">
    <location>
        <begin position="85"/>
        <end position="110"/>
    </location>
</feature>
<feature type="transmembrane region" description="Helical" evidence="6">
    <location>
        <begin position="160"/>
        <end position="180"/>
    </location>
</feature>
<dbReference type="AlphaFoldDB" id="A0A4V2SCT1"/>
<dbReference type="PANTHER" id="PTHR30250:SF11">
    <property type="entry name" value="O-ANTIGEN TRANSPORTER-RELATED"/>
    <property type="match status" value="1"/>
</dbReference>
<dbReference type="Proteomes" id="UP000295765">
    <property type="component" value="Unassembled WGS sequence"/>
</dbReference>
<reference evidence="7 8" key="1">
    <citation type="submission" date="2019-03" db="EMBL/GenBank/DDBJ databases">
        <title>Genomic Encyclopedia of Type Strains, Phase IV (KMG-IV): sequencing the most valuable type-strain genomes for metagenomic binning, comparative biology and taxonomic classification.</title>
        <authorList>
            <person name="Goeker M."/>
        </authorList>
    </citation>
    <scope>NUCLEOTIDE SEQUENCE [LARGE SCALE GENOMIC DNA]</scope>
    <source>
        <strain evidence="7 8">DSM 25287</strain>
    </source>
</reference>
<keyword evidence="3 6" id="KW-0812">Transmembrane</keyword>
<dbReference type="InterPro" id="IPR050833">
    <property type="entry name" value="Poly_Biosynth_Transport"/>
</dbReference>
<evidence type="ECO:0000256" key="3">
    <source>
        <dbReference type="ARBA" id="ARBA00022692"/>
    </source>
</evidence>
<keyword evidence="5 6" id="KW-0472">Membrane</keyword>
<keyword evidence="2" id="KW-1003">Cell membrane</keyword>
<proteinExistence type="predicted"/>
<accession>A0A4V2SCT1</accession>
<feature type="transmembrane region" description="Helical" evidence="6">
    <location>
        <begin position="45"/>
        <end position="65"/>
    </location>
</feature>
<feature type="transmembrane region" description="Helical" evidence="6">
    <location>
        <begin position="398"/>
        <end position="417"/>
    </location>
</feature>
<organism evidence="7 8">
    <name type="scientific">Plasticicumulans lactativorans</name>
    <dbReference type="NCBI Taxonomy" id="1133106"/>
    <lineage>
        <taxon>Bacteria</taxon>
        <taxon>Pseudomonadati</taxon>
        <taxon>Pseudomonadota</taxon>
        <taxon>Gammaproteobacteria</taxon>
        <taxon>Candidatus Competibacteraceae</taxon>
        <taxon>Plasticicumulans</taxon>
    </lineage>
</organism>
<gene>
    <name evidence="7" type="ORF">EV699_114157</name>
</gene>
<feature type="transmembrane region" description="Helical" evidence="6">
    <location>
        <begin position="262"/>
        <end position="283"/>
    </location>
</feature>
<evidence type="ECO:0000256" key="6">
    <source>
        <dbReference type="SAM" id="Phobius"/>
    </source>
</evidence>
<keyword evidence="8" id="KW-1185">Reference proteome</keyword>
<feature type="transmembrane region" description="Helical" evidence="6">
    <location>
        <begin position="186"/>
        <end position="205"/>
    </location>
</feature>
<feature type="transmembrane region" description="Helical" evidence="6">
    <location>
        <begin position="226"/>
        <end position="250"/>
    </location>
</feature>
<feature type="transmembrane region" description="Helical" evidence="6">
    <location>
        <begin position="334"/>
        <end position="362"/>
    </location>
</feature>
<protein>
    <submittedName>
        <fullName evidence="7">O-antigen/teichoic acid export membrane protein</fullName>
    </submittedName>
</protein>
<comment type="caution">
    <text evidence="7">The sequence shown here is derived from an EMBL/GenBank/DDBJ whole genome shotgun (WGS) entry which is preliminary data.</text>
</comment>
<feature type="transmembrane region" description="Helical" evidence="6">
    <location>
        <begin position="374"/>
        <end position="392"/>
    </location>
</feature>
<evidence type="ECO:0000256" key="1">
    <source>
        <dbReference type="ARBA" id="ARBA00004651"/>
    </source>
</evidence>
<sequence>MSLDIHMKEILRAATTALSLKVFAAGLAFAFNVVLARMLGADQTGFYFICLALATICSVIGRLGLDDVLVKVTSANKAVQSWQYVYGHFVAAIVIGGVGSALVGVVLFFSSDYLAVTVFDQPQLVGAIKLMALAVLPVSIYTLASQGLKGLRCIKESLSVLNVFAPLVSLAALPVFVAWLGLDGSIVAYVVGAYFAAAIGIFLWYRRATENAPFSSAFNMPELLGPAPPLFIVSVMQLIINWSSVVFLGIWADSADAGIFRVANRTAMLTSFIFIAIDSISAPKFAEFIKTGNLMMLRKTARQSCALMASIAGPVLALFLFFPEFVMSVFGHDFVSGATVLAIIAVGQFVNVATGSVASLLVMSGNERLLRNDLIVSAILNLLLGMILIPKFGSLGAAIGLALTIAFQNLYATYLVYRKLGFWTIPFFGRKCL</sequence>
<feature type="transmembrane region" description="Helical" evidence="6">
    <location>
        <begin position="304"/>
        <end position="322"/>
    </location>
</feature>
<dbReference type="InterPro" id="IPR002797">
    <property type="entry name" value="Polysacc_synth"/>
</dbReference>
<evidence type="ECO:0000256" key="5">
    <source>
        <dbReference type="ARBA" id="ARBA00023136"/>
    </source>
</evidence>
<name>A0A4V2SCT1_9GAMM</name>
<evidence type="ECO:0000256" key="2">
    <source>
        <dbReference type="ARBA" id="ARBA00022475"/>
    </source>
</evidence>
<evidence type="ECO:0000313" key="8">
    <source>
        <dbReference type="Proteomes" id="UP000295765"/>
    </source>
</evidence>
<dbReference type="EMBL" id="SLWY01000014">
    <property type="protein sequence ID" value="TCO80510.1"/>
    <property type="molecule type" value="Genomic_DNA"/>
</dbReference>
<dbReference type="GO" id="GO:0005886">
    <property type="term" value="C:plasma membrane"/>
    <property type="evidence" value="ECO:0007669"/>
    <property type="project" value="UniProtKB-SubCell"/>
</dbReference>
<feature type="transmembrane region" description="Helical" evidence="6">
    <location>
        <begin position="130"/>
        <end position="148"/>
    </location>
</feature>
<keyword evidence="4 6" id="KW-1133">Transmembrane helix</keyword>
<evidence type="ECO:0000313" key="7">
    <source>
        <dbReference type="EMBL" id="TCO80510.1"/>
    </source>
</evidence>
<feature type="transmembrane region" description="Helical" evidence="6">
    <location>
        <begin position="20"/>
        <end position="39"/>
    </location>
</feature>
<dbReference type="PANTHER" id="PTHR30250">
    <property type="entry name" value="PST FAMILY PREDICTED COLANIC ACID TRANSPORTER"/>
    <property type="match status" value="1"/>
</dbReference>
<evidence type="ECO:0000256" key="4">
    <source>
        <dbReference type="ARBA" id="ARBA00022989"/>
    </source>
</evidence>